<sequence length="199" mass="22384">MFDRCELQIRQTARGSEKQQAEWLQALGVQTHFSDHLIRNMQFFQGLGGAHELGTKTESAVPIPALAGKQQCGFRRRTGDGQIHIFRCEGVIIAFSRRTRQHRFPGQLSVHIVGRPAEIGDIPVAHRIDQTENRRLIRILQQIHHFAVGNDRPVRFQNIAAHDLGTEKIHSAGELKQVASHAQRRPVIAEAVMSGISEE</sequence>
<protein>
    <submittedName>
        <fullName evidence="1">Uncharacterized protein</fullName>
    </submittedName>
</protein>
<comment type="caution">
    <text evidence="1">The sequence shown here is derived from an EMBL/GenBank/DDBJ whole genome shotgun (WGS) entry which is preliminary data.</text>
</comment>
<gene>
    <name evidence="1" type="ORF">SDC9_145028</name>
</gene>
<dbReference type="AlphaFoldDB" id="A0A645E9P0"/>
<reference evidence="1" key="1">
    <citation type="submission" date="2019-08" db="EMBL/GenBank/DDBJ databases">
        <authorList>
            <person name="Kucharzyk K."/>
            <person name="Murdoch R.W."/>
            <person name="Higgins S."/>
            <person name="Loffler F."/>
        </authorList>
    </citation>
    <scope>NUCLEOTIDE SEQUENCE</scope>
</reference>
<evidence type="ECO:0000313" key="1">
    <source>
        <dbReference type="EMBL" id="MPM97848.1"/>
    </source>
</evidence>
<organism evidence="1">
    <name type="scientific">bioreactor metagenome</name>
    <dbReference type="NCBI Taxonomy" id="1076179"/>
    <lineage>
        <taxon>unclassified sequences</taxon>
        <taxon>metagenomes</taxon>
        <taxon>ecological metagenomes</taxon>
    </lineage>
</organism>
<proteinExistence type="predicted"/>
<dbReference type="EMBL" id="VSSQ01044064">
    <property type="protein sequence ID" value="MPM97848.1"/>
    <property type="molecule type" value="Genomic_DNA"/>
</dbReference>
<accession>A0A645E9P0</accession>
<name>A0A645E9P0_9ZZZZ</name>